<proteinExistence type="inferred from homology"/>
<sequence length="133" mass="14071">MGIQAHETESENNNRRDCCISSLAGAMADDIKVAIVGAMSGPVAQWGDMEFNGARQAIKDINAKGGIKGDKLVGVEYDDACDPKQAVAVANKIVNDGIQYVIGHLCSSSTQPASDIYEDEGILMISPGRLTRS</sequence>
<dbReference type="InterPro" id="IPR000709">
    <property type="entry name" value="Leu_Ile_Val-bd"/>
</dbReference>
<keyword evidence="2" id="KW-0813">Transport</keyword>
<gene>
    <name evidence="6" type="primary">livK_1</name>
    <name evidence="6" type="ORF">NCTC8272_04744</name>
</gene>
<dbReference type="PANTHER" id="PTHR47151">
    <property type="entry name" value="LEU/ILE/VAL-BINDING ABC TRANSPORTER SUBUNIT"/>
    <property type="match status" value="1"/>
</dbReference>
<accession>A0A447PVG7</accession>
<dbReference type="GO" id="GO:0006865">
    <property type="term" value="P:amino acid transport"/>
    <property type="evidence" value="ECO:0007669"/>
    <property type="project" value="UniProtKB-KW"/>
</dbReference>
<comment type="similarity">
    <text evidence="1">Belongs to the leucine-binding protein family.</text>
</comment>
<dbReference type="Gene3D" id="3.40.50.2300">
    <property type="match status" value="1"/>
</dbReference>
<dbReference type="InterPro" id="IPR028081">
    <property type="entry name" value="Leu-bd"/>
</dbReference>
<evidence type="ECO:0000256" key="4">
    <source>
        <dbReference type="ARBA" id="ARBA00022970"/>
    </source>
</evidence>
<evidence type="ECO:0000256" key="1">
    <source>
        <dbReference type="ARBA" id="ARBA00010062"/>
    </source>
</evidence>
<dbReference type="InterPro" id="IPR028082">
    <property type="entry name" value="Peripla_BP_I"/>
</dbReference>
<dbReference type="Pfam" id="PF13458">
    <property type="entry name" value="Peripla_BP_6"/>
    <property type="match status" value="1"/>
</dbReference>
<keyword evidence="4" id="KW-0029">Amino-acid transport</keyword>
<dbReference type="Proteomes" id="UP000277214">
    <property type="component" value="Chromosome 1"/>
</dbReference>
<organism evidence="6 7">
    <name type="scientific">Salmonella enterica I</name>
    <dbReference type="NCBI Taxonomy" id="59201"/>
    <lineage>
        <taxon>Bacteria</taxon>
        <taxon>Pseudomonadati</taxon>
        <taxon>Pseudomonadota</taxon>
        <taxon>Gammaproteobacteria</taxon>
        <taxon>Enterobacterales</taxon>
        <taxon>Enterobacteriaceae</taxon>
        <taxon>Salmonella</taxon>
    </lineage>
</organism>
<feature type="domain" description="Leucine-binding protein" evidence="5">
    <location>
        <begin position="31"/>
        <end position="131"/>
    </location>
</feature>
<evidence type="ECO:0000256" key="3">
    <source>
        <dbReference type="ARBA" id="ARBA00022729"/>
    </source>
</evidence>
<evidence type="ECO:0000313" key="6">
    <source>
        <dbReference type="EMBL" id="VEA43041.1"/>
    </source>
</evidence>
<dbReference type="PRINTS" id="PR00337">
    <property type="entry name" value="LEUILEVALBP"/>
</dbReference>
<protein>
    <submittedName>
        <fullName evidence="6">Leucine-specific binding protein</fullName>
    </submittedName>
</protein>
<evidence type="ECO:0000259" key="5">
    <source>
        <dbReference type="Pfam" id="PF13458"/>
    </source>
</evidence>
<keyword evidence="3" id="KW-0732">Signal</keyword>
<name>A0A447PVG7_SALET</name>
<evidence type="ECO:0000313" key="7">
    <source>
        <dbReference type="Proteomes" id="UP000277214"/>
    </source>
</evidence>
<dbReference type="EMBL" id="LR134149">
    <property type="protein sequence ID" value="VEA43041.1"/>
    <property type="molecule type" value="Genomic_DNA"/>
</dbReference>
<dbReference type="PANTHER" id="PTHR47151:SF3">
    <property type="entry name" value="LEUCINE-SPECIFIC-BINDING PROTEIN"/>
    <property type="match status" value="1"/>
</dbReference>
<dbReference type="AlphaFoldDB" id="A0A447PVG7"/>
<evidence type="ECO:0000256" key="2">
    <source>
        <dbReference type="ARBA" id="ARBA00022448"/>
    </source>
</evidence>
<reference evidence="6 7" key="1">
    <citation type="submission" date="2018-12" db="EMBL/GenBank/DDBJ databases">
        <authorList>
            <consortium name="Pathogen Informatics"/>
        </authorList>
    </citation>
    <scope>NUCLEOTIDE SEQUENCE [LARGE SCALE GENOMIC DNA]</scope>
    <source>
        <strain evidence="6 7">NCTC8272</strain>
    </source>
</reference>
<dbReference type="SUPFAM" id="SSF53822">
    <property type="entry name" value="Periplasmic binding protein-like I"/>
    <property type="match status" value="1"/>
</dbReference>